<evidence type="ECO:0000259" key="5">
    <source>
        <dbReference type="Pfam" id="PF01764"/>
    </source>
</evidence>
<feature type="domain" description="Fungal lipase-type" evidence="5">
    <location>
        <begin position="68"/>
        <end position="217"/>
    </location>
</feature>
<evidence type="ECO:0000313" key="6">
    <source>
        <dbReference type="EMBL" id="KAF6527837.1"/>
    </source>
</evidence>
<dbReference type="PANTHER" id="PTHR45856">
    <property type="entry name" value="ALPHA/BETA-HYDROLASES SUPERFAMILY PROTEIN"/>
    <property type="match status" value="1"/>
</dbReference>
<organism evidence="6 7">
    <name type="scientific">Fusarium oxysporum f. sp. conglutinans</name>
    <dbReference type="NCBI Taxonomy" id="100902"/>
    <lineage>
        <taxon>Eukaryota</taxon>
        <taxon>Fungi</taxon>
        <taxon>Dikarya</taxon>
        <taxon>Ascomycota</taxon>
        <taxon>Pezizomycotina</taxon>
        <taxon>Sordariomycetes</taxon>
        <taxon>Hypocreomycetidae</taxon>
        <taxon>Hypocreales</taxon>
        <taxon>Nectriaceae</taxon>
        <taxon>Fusarium</taxon>
        <taxon>Fusarium oxysporum species complex</taxon>
    </lineage>
</organism>
<dbReference type="InterPro" id="IPR002921">
    <property type="entry name" value="Fungal_lipase-type"/>
</dbReference>
<evidence type="ECO:0000313" key="7">
    <source>
        <dbReference type="Proteomes" id="UP000593570"/>
    </source>
</evidence>
<dbReference type="EMBL" id="JACDXP010000002">
    <property type="protein sequence ID" value="KAF6527837.1"/>
    <property type="molecule type" value="Genomic_DNA"/>
</dbReference>
<accession>A0A8H6LNU0</accession>
<protein>
    <recommendedName>
        <fullName evidence="5">Fungal lipase-type domain-containing protein</fullName>
    </recommendedName>
</protein>
<comment type="catalytic activity">
    <reaction evidence="3">
        <text>a monoacylglycerol + H2O = glycerol + a fatty acid + H(+)</text>
        <dbReference type="Rhea" id="RHEA:15245"/>
        <dbReference type="ChEBI" id="CHEBI:15377"/>
        <dbReference type="ChEBI" id="CHEBI:15378"/>
        <dbReference type="ChEBI" id="CHEBI:17408"/>
        <dbReference type="ChEBI" id="CHEBI:17754"/>
        <dbReference type="ChEBI" id="CHEBI:28868"/>
    </reaction>
</comment>
<dbReference type="AlphaFoldDB" id="A0A8H6LNU0"/>
<feature type="region of interest" description="Disordered" evidence="4">
    <location>
        <begin position="296"/>
        <end position="364"/>
    </location>
</feature>
<comment type="caution">
    <text evidence="6">The sequence shown here is derived from an EMBL/GenBank/DDBJ whole genome shotgun (WGS) entry which is preliminary data.</text>
</comment>
<dbReference type="SUPFAM" id="SSF53474">
    <property type="entry name" value="alpha/beta-Hydrolases"/>
    <property type="match status" value="1"/>
</dbReference>
<feature type="compositionally biased region" description="Basic and acidic residues" evidence="4">
    <location>
        <begin position="322"/>
        <end position="353"/>
    </location>
</feature>
<reference evidence="6 7" key="1">
    <citation type="journal article" date="2020" name="bioRxiv">
        <title>A chromosome-scale genome assembly for the Fusarium oxysporum strain Fo5176 to establish a model Arabidopsis-fungal pathosystem.</title>
        <authorList>
            <person name="Fokkens L."/>
            <person name="Guo L."/>
            <person name="Dora S."/>
            <person name="Wang B."/>
            <person name="Ye K."/>
            <person name="Sanchez-Rodriguez C."/>
            <person name="Croll D."/>
        </authorList>
    </citation>
    <scope>NUCLEOTIDE SEQUENCE [LARGE SCALE GENOMIC DNA]</scope>
    <source>
        <strain evidence="6 7">Fo5176</strain>
    </source>
</reference>
<proteinExistence type="inferred from homology"/>
<sequence length="364" mass="41848">MQTHPVLPGIDHLVRYAWFAYADNDGADFRNLATDLQGTPISARRVQSTRFTRTHVYLGIRNTNTLVLAFRGTDLPMNLDDAQRIDRFLGLSRNALIDISYSFISLDWPDLSRVLVHEGFLLAFNDLTANMMLKITTLLRGNEPRRIEVCGHSLGGALATLCALWCRLQWANADITCVTLGSPRVGNQGFANEFNGRNIKCYRLIYGSDPVANLPNKTIEKLPLRYSTTSVFGVTFRGGDAGQTWAHVGQQIDLPGVAPDNWLQWGLRAITFAAADHYPTRYTGAVRRVVERMEEQRQREDEQRQREDEQHQREEELYEREEELRRREEELRRRQREEDHDAKRTTPTRKDRGSPIQAARRIQV</sequence>
<dbReference type="CDD" id="cd00519">
    <property type="entry name" value="Lipase_3"/>
    <property type="match status" value="1"/>
</dbReference>
<dbReference type="InterPro" id="IPR051218">
    <property type="entry name" value="Sec_MonoDiacylglyc_Lipase"/>
</dbReference>
<feature type="compositionally biased region" description="Basic and acidic residues" evidence="4">
    <location>
        <begin position="296"/>
        <end position="315"/>
    </location>
</feature>
<evidence type="ECO:0000256" key="2">
    <source>
        <dbReference type="ARBA" id="ARBA00047591"/>
    </source>
</evidence>
<evidence type="ECO:0000256" key="1">
    <source>
        <dbReference type="ARBA" id="ARBA00043996"/>
    </source>
</evidence>
<evidence type="ECO:0000256" key="3">
    <source>
        <dbReference type="ARBA" id="ARBA00048461"/>
    </source>
</evidence>
<evidence type="ECO:0000256" key="4">
    <source>
        <dbReference type="SAM" id="MobiDB-lite"/>
    </source>
</evidence>
<dbReference type="GO" id="GO:0006629">
    <property type="term" value="P:lipid metabolic process"/>
    <property type="evidence" value="ECO:0007669"/>
    <property type="project" value="InterPro"/>
</dbReference>
<dbReference type="Proteomes" id="UP000593570">
    <property type="component" value="Unassembled WGS sequence"/>
</dbReference>
<dbReference type="InterPro" id="IPR029058">
    <property type="entry name" value="AB_hydrolase_fold"/>
</dbReference>
<comment type="catalytic activity">
    <reaction evidence="2">
        <text>a diacylglycerol + H2O = a monoacylglycerol + a fatty acid + H(+)</text>
        <dbReference type="Rhea" id="RHEA:32731"/>
        <dbReference type="ChEBI" id="CHEBI:15377"/>
        <dbReference type="ChEBI" id="CHEBI:15378"/>
        <dbReference type="ChEBI" id="CHEBI:17408"/>
        <dbReference type="ChEBI" id="CHEBI:18035"/>
        <dbReference type="ChEBI" id="CHEBI:28868"/>
    </reaction>
</comment>
<dbReference type="PANTHER" id="PTHR45856:SF24">
    <property type="entry name" value="FUNGAL LIPASE-LIKE DOMAIN-CONTAINING PROTEIN"/>
    <property type="match status" value="1"/>
</dbReference>
<gene>
    <name evidence="6" type="ORF">HZS61_008139</name>
</gene>
<dbReference type="Gene3D" id="3.40.50.1820">
    <property type="entry name" value="alpha/beta hydrolase"/>
    <property type="match status" value="1"/>
</dbReference>
<name>A0A8H6LNU0_FUSOX</name>
<dbReference type="Pfam" id="PF01764">
    <property type="entry name" value="Lipase_3"/>
    <property type="match status" value="1"/>
</dbReference>
<comment type="similarity">
    <text evidence="1">Belongs to the AB hydrolase superfamily. Lipase family. Class 3 subfamily.</text>
</comment>